<proteinExistence type="predicted"/>
<gene>
    <name evidence="1" type="ORF">ACFSUQ_02825</name>
</gene>
<comment type="caution">
    <text evidence="1">The sequence shown here is derived from an EMBL/GenBank/DDBJ whole genome shotgun (WGS) entry which is preliminary data.</text>
</comment>
<organism evidence="1 2">
    <name type="scientific">Gulosibacter bifidus</name>
    <dbReference type="NCBI Taxonomy" id="272239"/>
    <lineage>
        <taxon>Bacteria</taxon>
        <taxon>Bacillati</taxon>
        <taxon>Actinomycetota</taxon>
        <taxon>Actinomycetes</taxon>
        <taxon>Micrococcales</taxon>
        <taxon>Microbacteriaceae</taxon>
        <taxon>Gulosibacter</taxon>
    </lineage>
</organism>
<dbReference type="InterPro" id="IPR033788">
    <property type="entry name" value="VbhA-like"/>
</dbReference>
<keyword evidence="2" id="KW-1185">Reference proteome</keyword>
<dbReference type="RefSeq" id="WP_159421418.1">
    <property type="nucleotide sequence ID" value="NZ_JBHUNF010000001.1"/>
</dbReference>
<dbReference type="CDD" id="cd11586">
    <property type="entry name" value="VbhA_like"/>
    <property type="match status" value="1"/>
</dbReference>
<accession>A0ABW5RHV9</accession>
<dbReference type="Proteomes" id="UP001597453">
    <property type="component" value="Unassembled WGS sequence"/>
</dbReference>
<protein>
    <submittedName>
        <fullName evidence="1">Antitoxin VbhA family protein</fullName>
    </submittedName>
</protein>
<dbReference type="EMBL" id="JBHUNF010000001">
    <property type="protein sequence ID" value="MFD2674235.1"/>
    <property type="molecule type" value="Genomic_DNA"/>
</dbReference>
<sequence length="66" mass="7220">MSDNAVQTPSSDDEVQRMLDSVHGILGAAGHAITDTAVLNLLERYARGEISGDECRDRMKQHILNP</sequence>
<evidence type="ECO:0000313" key="2">
    <source>
        <dbReference type="Proteomes" id="UP001597453"/>
    </source>
</evidence>
<evidence type="ECO:0000313" key="1">
    <source>
        <dbReference type="EMBL" id="MFD2674235.1"/>
    </source>
</evidence>
<name>A0ABW5RHV9_9MICO</name>
<reference evidence="2" key="1">
    <citation type="journal article" date="2019" name="Int. J. Syst. Evol. Microbiol.">
        <title>The Global Catalogue of Microorganisms (GCM) 10K type strain sequencing project: providing services to taxonomists for standard genome sequencing and annotation.</title>
        <authorList>
            <consortium name="The Broad Institute Genomics Platform"/>
            <consortium name="The Broad Institute Genome Sequencing Center for Infectious Disease"/>
            <person name="Wu L."/>
            <person name="Ma J."/>
        </authorList>
    </citation>
    <scope>NUCLEOTIDE SEQUENCE [LARGE SCALE GENOMIC DNA]</scope>
    <source>
        <strain evidence="2">TISTR 1511</strain>
    </source>
</reference>